<keyword evidence="9" id="KW-0496">Mitochondrion</keyword>
<evidence type="ECO:0000256" key="1">
    <source>
        <dbReference type="ARBA" id="ARBA00000423"/>
    </source>
</evidence>
<feature type="active site" evidence="10">
    <location>
        <position position="366"/>
    </location>
</feature>
<evidence type="ECO:0000256" key="7">
    <source>
        <dbReference type="ARBA" id="ARBA00025347"/>
    </source>
</evidence>
<comment type="catalytic activity">
    <reaction evidence="1 9">
        <text>Inactivates bleomycin B2 (a cytotoxic glycometallopeptide) by hydrolysis of a carboxyamide bond of beta-aminoalanine, but also shows general aminopeptidase activity. The specificity varies somewhat with source, but amino acid arylamides of Met, Leu and Ala are preferred.</text>
        <dbReference type="EC" id="3.4.22.40"/>
    </reaction>
</comment>
<name>A0AAV5R1J3_PICKL</name>
<dbReference type="EC" id="3.4.22.40" evidence="2 9"/>
<comment type="similarity">
    <text evidence="9">Belongs to the peptidase C1 family.</text>
</comment>
<dbReference type="InterPro" id="IPR025660">
    <property type="entry name" value="Pept_his_AS"/>
</dbReference>
<evidence type="ECO:0000256" key="5">
    <source>
        <dbReference type="ARBA" id="ARBA00022801"/>
    </source>
</evidence>
<evidence type="ECO:0000256" key="3">
    <source>
        <dbReference type="ARBA" id="ARBA00016900"/>
    </source>
</evidence>
<dbReference type="InterPro" id="IPR000169">
    <property type="entry name" value="Pept_cys_AS"/>
</dbReference>
<dbReference type="Proteomes" id="UP001378960">
    <property type="component" value="Unassembled WGS sequence"/>
</dbReference>
<comment type="caution">
    <text evidence="11">The sequence shown here is derived from an EMBL/GenBank/DDBJ whole genome shotgun (WGS) entry which is preliminary data.</text>
</comment>
<feature type="active site" evidence="10">
    <location>
        <position position="388"/>
    </location>
</feature>
<dbReference type="EMBL" id="BTGB01000001">
    <property type="protein sequence ID" value="GMM44848.1"/>
    <property type="molecule type" value="Genomic_DNA"/>
</dbReference>
<sequence>MASKATSIEFESLTKWTNDFKSDIKTQIGGSVLQHSNIEDVLINREREIKDINVFNNKIEIEGLPVMDQKASGRCWLFAATNLLRVYAMKKYNLKEFKLSPSYLFFYDKLERANYFLEQIIDTHKEPIDSRLIQWFLTAPVEDGGQFTMMTQIADKYGIVPDQIYPDSFNTTTSRIMNKMVNFKLREYAMTLRNALSKGEDITEMKLDMQKEIYRLLTMFLGNPPKPDEEFTWEFYDKDGKYQSIKSTPKTFSNDVLEFKTPDYISLLNDPRNDYNKMIKVDRLGNIFNGEPVKYLNLEGEKLAQAVINRIKNNKPVFFGSDTPKFMDKNRGIMDTELWDFQLLGYDINTMSKKDRVLYGHSLMTHAMLITGVHLDDNGKPIRYRVENSWGTKSGKDGYYIMTEKYFQEYVYQVVVEKDELAALDVDVNILDSKDEIVLPPYDPMGALAL</sequence>
<comment type="subcellular location">
    <subcellularLocation>
        <location evidence="9">Mitochondrion</location>
    </subcellularLocation>
    <subcellularLocation>
        <location evidence="9">Cytoplasm</location>
    </subcellularLocation>
</comment>
<dbReference type="SUPFAM" id="SSF54001">
    <property type="entry name" value="Cysteine proteinases"/>
    <property type="match status" value="1"/>
</dbReference>
<dbReference type="Gene3D" id="3.90.70.10">
    <property type="entry name" value="Cysteine proteinases"/>
    <property type="match status" value="1"/>
</dbReference>
<dbReference type="PROSITE" id="PS00639">
    <property type="entry name" value="THIOL_PROTEASE_HIS"/>
    <property type="match status" value="1"/>
</dbReference>
<dbReference type="PIRSF" id="PIRSF005700">
    <property type="entry name" value="PepC"/>
    <property type="match status" value="1"/>
</dbReference>
<keyword evidence="4 9" id="KW-0645">Protease</keyword>
<dbReference type="GO" id="GO:0005739">
    <property type="term" value="C:mitochondrion"/>
    <property type="evidence" value="ECO:0007669"/>
    <property type="project" value="UniProtKB-SubCell"/>
</dbReference>
<evidence type="ECO:0000256" key="2">
    <source>
        <dbReference type="ARBA" id="ARBA00012465"/>
    </source>
</evidence>
<dbReference type="GO" id="GO:0043418">
    <property type="term" value="P:homocysteine catabolic process"/>
    <property type="evidence" value="ECO:0007669"/>
    <property type="project" value="TreeGrafter"/>
</dbReference>
<dbReference type="PANTHER" id="PTHR10363:SF2">
    <property type="entry name" value="BLEOMYCIN HYDROLASE"/>
    <property type="match status" value="1"/>
</dbReference>
<dbReference type="PROSITE" id="PS00139">
    <property type="entry name" value="THIOL_PROTEASE_CYS"/>
    <property type="match status" value="1"/>
</dbReference>
<dbReference type="AlphaFoldDB" id="A0AAV5R1J3"/>
<accession>A0AAV5R1J3</accession>
<gene>
    <name evidence="11" type="ORF">DAPK24_014230</name>
</gene>
<evidence type="ECO:0000256" key="4">
    <source>
        <dbReference type="ARBA" id="ARBA00022670"/>
    </source>
</evidence>
<dbReference type="GO" id="GO:0070005">
    <property type="term" value="F:cysteine-type aminopeptidase activity"/>
    <property type="evidence" value="ECO:0007669"/>
    <property type="project" value="InterPro"/>
</dbReference>
<keyword evidence="5 9" id="KW-0378">Hydrolase</keyword>
<evidence type="ECO:0000313" key="11">
    <source>
        <dbReference type="EMBL" id="GMM44848.1"/>
    </source>
</evidence>
<comment type="function">
    <text evidence="9">Has aminopeptidase activity, shortening substrate peptides sequentially by 1 amino acid. Has bleomycin hydrolase activity, which can protect the cell from the toxic effects of bleomycin. Has homocysteine-thiolactonase activity, protecting the cell against homocysteine toxicity.</text>
</comment>
<dbReference type="CDD" id="cd00585">
    <property type="entry name" value="Peptidase_C1B"/>
    <property type="match status" value="1"/>
</dbReference>
<dbReference type="GO" id="GO:0009636">
    <property type="term" value="P:response to toxic substance"/>
    <property type="evidence" value="ECO:0007669"/>
    <property type="project" value="TreeGrafter"/>
</dbReference>
<comment type="function">
    <text evidence="7">The normal physiological role of the enzyme is unknown, but it is not essential for the viability of yeast cells. Has aminopeptidase activity, shortening substrate peptides sequentially by 1 amino acid. Has bleomycin hydrolase activity, which can protect the cell from the toxic effects of bleomycin. Has homocysteine-thiolactonase activity, protecting the cell against homocysteine toxicity. Acts as a repressor in the GAL4 regulatory system, but this does not require either the peptidase or nucleic acid-binding activities.</text>
</comment>
<keyword evidence="12" id="KW-1185">Reference proteome</keyword>
<keyword evidence="6 9" id="KW-0788">Thiol protease</keyword>
<dbReference type="InterPro" id="IPR038765">
    <property type="entry name" value="Papain-like_cys_pep_sf"/>
</dbReference>
<dbReference type="GO" id="GO:0006508">
    <property type="term" value="P:proteolysis"/>
    <property type="evidence" value="ECO:0007669"/>
    <property type="project" value="UniProtKB-KW"/>
</dbReference>
<reference evidence="11 12" key="1">
    <citation type="journal article" date="2023" name="Elife">
        <title>Identification of key yeast species and microbe-microbe interactions impacting larval growth of Drosophila in the wild.</title>
        <authorList>
            <person name="Mure A."/>
            <person name="Sugiura Y."/>
            <person name="Maeda R."/>
            <person name="Honda K."/>
            <person name="Sakurai N."/>
            <person name="Takahashi Y."/>
            <person name="Watada M."/>
            <person name="Katoh T."/>
            <person name="Gotoh A."/>
            <person name="Gotoh Y."/>
            <person name="Taniguchi I."/>
            <person name="Nakamura K."/>
            <person name="Hayashi T."/>
            <person name="Katayama T."/>
            <person name="Uemura T."/>
            <person name="Hattori Y."/>
        </authorList>
    </citation>
    <scope>NUCLEOTIDE SEQUENCE [LARGE SCALE GENOMIC DNA]</scope>
    <source>
        <strain evidence="11 12">PK-24</strain>
    </source>
</reference>
<dbReference type="PANTHER" id="PTHR10363">
    <property type="entry name" value="BLEOMYCIN HYDROLASE"/>
    <property type="match status" value="1"/>
</dbReference>
<dbReference type="InterPro" id="IPR004134">
    <property type="entry name" value="Peptidase_C1B"/>
</dbReference>
<evidence type="ECO:0000256" key="6">
    <source>
        <dbReference type="ARBA" id="ARBA00022807"/>
    </source>
</evidence>
<evidence type="ECO:0000256" key="9">
    <source>
        <dbReference type="PIRNR" id="PIRNR005700"/>
    </source>
</evidence>
<organism evidence="11 12">
    <name type="scientific">Pichia kluyveri</name>
    <name type="common">Yeast</name>
    <dbReference type="NCBI Taxonomy" id="36015"/>
    <lineage>
        <taxon>Eukaryota</taxon>
        <taxon>Fungi</taxon>
        <taxon>Dikarya</taxon>
        <taxon>Ascomycota</taxon>
        <taxon>Saccharomycotina</taxon>
        <taxon>Pichiomycetes</taxon>
        <taxon>Pichiales</taxon>
        <taxon>Pichiaceae</taxon>
        <taxon>Pichia</taxon>
    </lineage>
</organism>
<dbReference type="Pfam" id="PF03051">
    <property type="entry name" value="Peptidase_C1_2"/>
    <property type="match status" value="1"/>
</dbReference>
<evidence type="ECO:0000313" key="12">
    <source>
        <dbReference type="Proteomes" id="UP001378960"/>
    </source>
</evidence>
<protein>
    <recommendedName>
        <fullName evidence="3 9">Cysteine proteinase 1, mitochondrial</fullName>
        <ecNumber evidence="2 9">3.4.22.40</ecNumber>
    </recommendedName>
</protein>
<proteinExistence type="inferred from homology"/>
<evidence type="ECO:0000256" key="8">
    <source>
        <dbReference type="ARBA" id="ARBA00026080"/>
    </source>
</evidence>
<comment type="subunit">
    <text evidence="8">Homohexamer. Binds to nucleic acids. Binds single-stranded DNA and RNA with higher affinity than double-stranded DNA.</text>
</comment>
<keyword evidence="9" id="KW-0963">Cytoplasm</keyword>
<dbReference type="GO" id="GO:0004197">
    <property type="term" value="F:cysteine-type endopeptidase activity"/>
    <property type="evidence" value="ECO:0007669"/>
    <property type="project" value="UniProtKB-EC"/>
</dbReference>
<evidence type="ECO:0000256" key="10">
    <source>
        <dbReference type="PIRSR" id="PIRSR005700-1"/>
    </source>
</evidence>
<feature type="active site" evidence="10">
    <location>
        <position position="75"/>
    </location>
</feature>